<comment type="subcellular location">
    <subcellularLocation>
        <location evidence="1">Cell membrane</location>
        <topology evidence="1">Multi-pass membrane protein</topology>
    </subcellularLocation>
</comment>
<comment type="caution">
    <text evidence="9">The sequence shown here is derived from an EMBL/GenBank/DDBJ whole genome shotgun (WGS) entry which is preliminary data.</text>
</comment>
<accession>A0ABS4G1M2</accession>
<feature type="transmembrane region" description="Helical" evidence="7">
    <location>
        <begin position="261"/>
        <end position="280"/>
    </location>
</feature>
<feature type="transmembrane region" description="Helical" evidence="7">
    <location>
        <begin position="205"/>
        <end position="224"/>
    </location>
</feature>
<evidence type="ECO:0000256" key="2">
    <source>
        <dbReference type="ARBA" id="ARBA00007362"/>
    </source>
</evidence>
<feature type="transmembrane region" description="Helical" evidence="7">
    <location>
        <begin position="148"/>
        <end position="166"/>
    </location>
</feature>
<reference evidence="9 10" key="1">
    <citation type="submission" date="2021-03" db="EMBL/GenBank/DDBJ databases">
        <title>Genomic Encyclopedia of Type Strains, Phase IV (KMG-IV): sequencing the most valuable type-strain genomes for metagenomic binning, comparative biology and taxonomic classification.</title>
        <authorList>
            <person name="Goeker M."/>
        </authorList>
    </citation>
    <scope>NUCLEOTIDE SEQUENCE [LARGE SCALE GENOMIC DNA]</scope>
    <source>
        <strain evidence="9 10">DSM 6139</strain>
    </source>
</reference>
<keyword evidence="10" id="KW-1185">Reference proteome</keyword>
<comment type="similarity">
    <text evidence="2">Belongs to the EamA transporter family.</text>
</comment>
<feature type="transmembrane region" description="Helical" evidence="7">
    <location>
        <begin position="9"/>
        <end position="28"/>
    </location>
</feature>
<keyword evidence="5 7" id="KW-1133">Transmembrane helix</keyword>
<dbReference type="InterPro" id="IPR000620">
    <property type="entry name" value="EamA_dom"/>
</dbReference>
<dbReference type="EMBL" id="JAGGKC010000005">
    <property type="protein sequence ID" value="MBP1918443.1"/>
    <property type="molecule type" value="Genomic_DNA"/>
</dbReference>
<evidence type="ECO:0000259" key="8">
    <source>
        <dbReference type="Pfam" id="PF00892"/>
    </source>
</evidence>
<organism evidence="9 10">
    <name type="scientific">Youngiibacter multivorans</name>
    <dbReference type="NCBI Taxonomy" id="937251"/>
    <lineage>
        <taxon>Bacteria</taxon>
        <taxon>Bacillati</taxon>
        <taxon>Bacillota</taxon>
        <taxon>Clostridia</taxon>
        <taxon>Eubacteriales</taxon>
        <taxon>Clostridiaceae</taxon>
        <taxon>Youngiibacter</taxon>
    </lineage>
</organism>
<feature type="transmembrane region" description="Helical" evidence="7">
    <location>
        <begin position="124"/>
        <end position="142"/>
    </location>
</feature>
<dbReference type="RefSeq" id="WP_209458673.1">
    <property type="nucleotide sequence ID" value="NZ_JAGGKC010000005.1"/>
</dbReference>
<keyword evidence="6 7" id="KW-0472">Membrane</keyword>
<dbReference type="SUPFAM" id="SSF103481">
    <property type="entry name" value="Multidrug resistance efflux transporter EmrE"/>
    <property type="match status" value="2"/>
</dbReference>
<keyword evidence="3" id="KW-1003">Cell membrane</keyword>
<feature type="transmembrane region" description="Helical" evidence="7">
    <location>
        <begin position="173"/>
        <end position="193"/>
    </location>
</feature>
<feature type="domain" description="EamA" evidence="8">
    <location>
        <begin position="144"/>
        <end position="276"/>
    </location>
</feature>
<proteinExistence type="inferred from homology"/>
<evidence type="ECO:0000256" key="6">
    <source>
        <dbReference type="ARBA" id="ARBA00023136"/>
    </source>
</evidence>
<feature type="transmembrane region" description="Helical" evidence="7">
    <location>
        <begin position="236"/>
        <end position="255"/>
    </location>
</feature>
<dbReference type="Pfam" id="PF00892">
    <property type="entry name" value="EamA"/>
    <property type="match status" value="2"/>
</dbReference>
<name>A0ABS4G1M2_9CLOT</name>
<dbReference type="Proteomes" id="UP001519271">
    <property type="component" value="Unassembled WGS sequence"/>
</dbReference>
<evidence type="ECO:0000256" key="1">
    <source>
        <dbReference type="ARBA" id="ARBA00004651"/>
    </source>
</evidence>
<dbReference type="InterPro" id="IPR037185">
    <property type="entry name" value="EmrE-like"/>
</dbReference>
<feature type="transmembrane region" description="Helical" evidence="7">
    <location>
        <begin position="64"/>
        <end position="82"/>
    </location>
</feature>
<dbReference type="PANTHER" id="PTHR42920">
    <property type="entry name" value="OS03G0707200 PROTEIN-RELATED"/>
    <property type="match status" value="1"/>
</dbReference>
<evidence type="ECO:0000256" key="5">
    <source>
        <dbReference type="ARBA" id="ARBA00022989"/>
    </source>
</evidence>
<evidence type="ECO:0000256" key="7">
    <source>
        <dbReference type="SAM" id="Phobius"/>
    </source>
</evidence>
<feature type="transmembrane region" description="Helical" evidence="7">
    <location>
        <begin position="94"/>
        <end position="112"/>
    </location>
</feature>
<dbReference type="InterPro" id="IPR051258">
    <property type="entry name" value="Diverse_Substrate_Transporter"/>
</dbReference>
<evidence type="ECO:0000313" key="9">
    <source>
        <dbReference type="EMBL" id="MBP1918443.1"/>
    </source>
</evidence>
<keyword evidence="4 7" id="KW-0812">Transmembrane</keyword>
<evidence type="ECO:0000313" key="10">
    <source>
        <dbReference type="Proteomes" id="UP001519271"/>
    </source>
</evidence>
<sequence length="293" mass="31980">MKRYKGEAGLLLVAMIWGSGFIAGAIGLDYLTPYQAMAGRFFVSSLLLDVFFFKRLKGMRIETLRKGIIIGIFLFGAFLLQTLGLELTTPSRNAFLTAVNVVIVPFLGFILLKKKLNWKETSGAILALIGVGVLSLDLSGSINPGDFLSFLCSIAFAFHIFFTGMYSQEESAIDLTIIQMNVSFLLSAIVLAARGGTMLGAQPEGYAAIVYLGVFSTTIAFFLQTYSQKFTNETRAAVIMSTEALFATVFSVIVFREVISTRMIVGASLIFLAILFPMVWKSRAAVTKAAEEI</sequence>
<gene>
    <name evidence="9" type="ORF">J2Z34_000915</name>
</gene>
<protein>
    <submittedName>
        <fullName evidence="9">Drug/metabolite transporter (DMT)-like permease</fullName>
    </submittedName>
</protein>
<feature type="transmembrane region" description="Helical" evidence="7">
    <location>
        <begin position="34"/>
        <end position="52"/>
    </location>
</feature>
<evidence type="ECO:0000256" key="3">
    <source>
        <dbReference type="ARBA" id="ARBA00022475"/>
    </source>
</evidence>
<feature type="domain" description="EamA" evidence="8">
    <location>
        <begin position="6"/>
        <end position="135"/>
    </location>
</feature>
<evidence type="ECO:0000256" key="4">
    <source>
        <dbReference type="ARBA" id="ARBA00022692"/>
    </source>
</evidence>
<dbReference type="PANTHER" id="PTHR42920:SF5">
    <property type="entry name" value="EAMA DOMAIN-CONTAINING PROTEIN"/>
    <property type="match status" value="1"/>
</dbReference>